<reference evidence="2" key="1">
    <citation type="journal article" date="2017" name="Nat. Commun.">
        <title>The asparagus genome sheds light on the origin and evolution of a young Y chromosome.</title>
        <authorList>
            <person name="Harkess A."/>
            <person name="Zhou J."/>
            <person name="Xu C."/>
            <person name="Bowers J.E."/>
            <person name="Van der Hulst R."/>
            <person name="Ayyampalayam S."/>
            <person name="Mercati F."/>
            <person name="Riccardi P."/>
            <person name="McKain M.R."/>
            <person name="Kakrana A."/>
            <person name="Tang H."/>
            <person name="Ray J."/>
            <person name="Groenendijk J."/>
            <person name="Arikit S."/>
            <person name="Mathioni S.M."/>
            <person name="Nakano M."/>
            <person name="Shan H."/>
            <person name="Telgmann-Rauber A."/>
            <person name="Kanno A."/>
            <person name="Yue Z."/>
            <person name="Chen H."/>
            <person name="Li W."/>
            <person name="Chen Y."/>
            <person name="Xu X."/>
            <person name="Zhang Y."/>
            <person name="Luo S."/>
            <person name="Chen H."/>
            <person name="Gao J."/>
            <person name="Mao Z."/>
            <person name="Pires J.C."/>
            <person name="Luo M."/>
            <person name="Kudrna D."/>
            <person name="Wing R.A."/>
            <person name="Meyers B.C."/>
            <person name="Yi K."/>
            <person name="Kong H."/>
            <person name="Lavrijsen P."/>
            <person name="Sunseri F."/>
            <person name="Falavigna A."/>
            <person name="Ye Y."/>
            <person name="Leebens-Mack J.H."/>
            <person name="Chen G."/>
        </authorList>
    </citation>
    <scope>NUCLEOTIDE SEQUENCE [LARGE SCALE GENOMIC DNA]</scope>
    <source>
        <strain evidence="2">cv. DH0086</strain>
    </source>
</reference>
<dbReference type="Gramene" id="ONK68907">
    <property type="protein sequence ID" value="ONK68907"/>
    <property type="gene ID" value="A4U43_C05F17280"/>
</dbReference>
<accession>A0A5P1EUS6</accession>
<evidence type="ECO:0000313" key="2">
    <source>
        <dbReference type="Proteomes" id="UP000243459"/>
    </source>
</evidence>
<evidence type="ECO:0000313" key="1">
    <source>
        <dbReference type="EMBL" id="ONK68907.1"/>
    </source>
</evidence>
<dbReference type="Proteomes" id="UP000243459">
    <property type="component" value="Chromosome 5"/>
</dbReference>
<organism evidence="1 2">
    <name type="scientific">Asparagus officinalis</name>
    <name type="common">Garden asparagus</name>
    <dbReference type="NCBI Taxonomy" id="4686"/>
    <lineage>
        <taxon>Eukaryota</taxon>
        <taxon>Viridiplantae</taxon>
        <taxon>Streptophyta</taxon>
        <taxon>Embryophyta</taxon>
        <taxon>Tracheophyta</taxon>
        <taxon>Spermatophyta</taxon>
        <taxon>Magnoliopsida</taxon>
        <taxon>Liliopsida</taxon>
        <taxon>Asparagales</taxon>
        <taxon>Asparagaceae</taxon>
        <taxon>Asparagoideae</taxon>
        <taxon>Asparagus</taxon>
    </lineage>
</organism>
<dbReference type="EMBL" id="CM007385">
    <property type="protein sequence ID" value="ONK68907.1"/>
    <property type="molecule type" value="Genomic_DNA"/>
</dbReference>
<name>A0A5P1EUS6_ASPOF</name>
<proteinExistence type="predicted"/>
<gene>
    <name evidence="1" type="ORF">A4U43_C05F17280</name>
</gene>
<sequence>MVGRSSSSKNVACLFEVAHRKTMPLLLITASGGRRSSLPRLLVEVCWLRIVEVCTSRIIEVCTSRIVEVYIRSHGKAIMPVNELVKVAYSTFKSTYDKEDK</sequence>
<protein>
    <submittedName>
        <fullName evidence="1">Uncharacterized protein</fullName>
    </submittedName>
</protein>
<keyword evidence="2" id="KW-1185">Reference proteome</keyword>
<dbReference type="AlphaFoldDB" id="A0A5P1EUS6"/>